<feature type="transmembrane region" description="Helical" evidence="1">
    <location>
        <begin position="12"/>
        <end position="31"/>
    </location>
</feature>
<accession>A0A437CZ26</accession>
<dbReference type="Proteomes" id="UP000283210">
    <property type="component" value="Chromosome 9"/>
</dbReference>
<gene>
    <name evidence="2" type="ORF">OJAV_G00086980</name>
</gene>
<sequence>MSRRLGSEAEETVTYVTALWIVILGDPTWIWERRCLLFIRALFVGGLISSQGKRASLDCGMLKQRLVVSGGEKDCCKWSSGCL</sequence>
<keyword evidence="1" id="KW-0812">Transmembrane</keyword>
<proteinExistence type="predicted"/>
<evidence type="ECO:0000313" key="2">
    <source>
        <dbReference type="EMBL" id="RVE67970.1"/>
    </source>
</evidence>
<reference evidence="2 3" key="1">
    <citation type="submission" date="2018-11" db="EMBL/GenBank/DDBJ databases">
        <authorList>
            <person name="Lopez-Roques C."/>
            <person name="Donnadieu C."/>
            <person name="Bouchez O."/>
            <person name="Klopp C."/>
            <person name="Cabau C."/>
            <person name="Zahm M."/>
        </authorList>
    </citation>
    <scope>NUCLEOTIDE SEQUENCE [LARGE SCALE GENOMIC DNA]</scope>
    <source>
        <strain evidence="2">RS831</strain>
        <tissue evidence="2">Whole body</tissue>
    </source>
</reference>
<keyword evidence="1" id="KW-1133">Transmembrane helix</keyword>
<reference evidence="2 3" key="2">
    <citation type="submission" date="2019-01" db="EMBL/GenBank/DDBJ databases">
        <title>A chromosome length genome reference of the Java medaka (oryzias javanicus).</title>
        <authorList>
            <person name="Herpin A."/>
            <person name="Takehana Y."/>
            <person name="Naruse K."/>
            <person name="Ansai S."/>
            <person name="Kawaguchi M."/>
        </authorList>
    </citation>
    <scope>NUCLEOTIDE SEQUENCE [LARGE SCALE GENOMIC DNA]</scope>
    <source>
        <strain evidence="2">RS831</strain>
        <tissue evidence="2">Whole body</tissue>
    </source>
</reference>
<evidence type="ECO:0000313" key="3">
    <source>
        <dbReference type="Proteomes" id="UP000283210"/>
    </source>
</evidence>
<dbReference type="EMBL" id="CM012445">
    <property type="protein sequence ID" value="RVE67970.1"/>
    <property type="molecule type" value="Genomic_DNA"/>
</dbReference>
<keyword evidence="3" id="KW-1185">Reference proteome</keyword>
<evidence type="ECO:0000256" key="1">
    <source>
        <dbReference type="SAM" id="Phobius"/>
    </source>
</evidence>
<keyword evidence="1" id="KW-0472">Membrane</keyword>
<organism evidence="2 3">
    <name type="scientific">Oryzias javanicus</name>
    <name type="common">Javanese ricefish</name>
    <name type="synonym">Aplocheilus javanicus</name>
    <dbReference type="NCBI Taxonomy" id="123683"/>
    <lineage>
        <taxon>Eukaryota</taxon>
        <taxon>Metazoa</taxon>
        <taxon>Chordata</taxon>
        <taxon>Craniata</taxon>
        <taxon>Vertebrata</taxon>
        <taxon>Euteleostomi</taxon>
        <taxon>Actinopterygii</taxon>
        <taxon>Neopterygii</taxon>
        <taxon>Teleostei</taxon>
        <taxon>Neoteleostei</taxon>
        <taxon>Acanthomorphata</taxon>
        <taxon>Ovalentaria</taxon>
        <taxon>Atherinomorphae</taxon>
        <taxon>Beloniformes</taxon>
        <taxon>Adrianichthyidae</taxon>
        <taxon>Oryziinae</taxon>
        <taxon>Oryzias</taxon>
    </lineage>
</organism>
<dbReference type="AlphaFoldDB" id="A0A437CZ26"/>
<protein>
    <submittedName>
        <fullName evidence="2">Uncharacterized protein</fullName>
    </submittedName>
</protein>
<name>A0A437CZ26_ORYJA</name>